<dbReference type="STRING" id="1472378.AU381_27480"/>
<sequence>MVYVIAYLKAHAGKGDEVAALAAPLIEATRKEEGCVSYDLYRKTTEPDMLVFVETWKSPAAVDDHFAEPHLKSFQAAMATLLAEVRVEVVHPDKVEVL</sequence>
<dbReference type="OrthoDB" id="287932at2"/>
<name>A0A178Y807_9HYPH</name>
<evidence type="ECO:0000259" key="1">
    <source>
        <dbReference type="PROSITE" id="PS51725"/>
    </source>
</evidence>
<protein>
    <submittedName>
        <fullName evidence="2">Antibiotic biosynthesis monooxygenase</fullName>
    </submittedName>
</protein>
<dbReference type="InterPro" id="IPR050744">
    <property type="entry name" value="AI-2_Isomerase_LsrG"/>
</dbReference>
<dbReference type="InterPro" id="IPR011008">
    <property type="entry name" value="Dimeric_a/b-barrel"/>
</dbReference>
<dbReference type="AlphaFoldDB" id="A0A178Y807"/>
<feature type="domain" description="ABM" evidence="1">
    <location>
        <begin position="2"/>
        <end position="90"/>
    </location>
</feature>
<proteinExistence type="predicted"/>
<dbReference type="EMBL" id="LPUX01000047">
    <property type="protein sequence ID" value="OAP43332.1"/>
    <property type="molecule type" value="Genomic_DNA"/>
</dbReference>
<evidence type="ECO:0000313" key="3">
    <source>
        <dbReference type="Proteomes" id="UP000094025"/>
    </source>
</evidence>
<dbReference type="SUPFAM" id="SSF54909">
    <property type="entry name" value="Dimeric alpha+beta barrel"/>
    <property type="match status" value="1"/>
</dbReference>
<dbReference type="Proteomes" id="UP000094025">
    <property type="component" value="Unassembled WGS sequence"/>
</dbReference>
<reference evidence="2 3" key="1">
    <citation type="journal article" date="2016" name="Int. J. Syst. Evol. Microbiol.">
        <title>Ensifer glycinis sp. nov., an novel rhizobial species associated with Glycine spp.</title>
        <authorList>
            <person name="Yan H."/>
            <person name="Yan J."/>
            <person name="Sui X.H."/>
            <person name="Wang E.T."/>
            <person name="Chen W.X."/>
            <person name="Zhang X.X."/>
            <person name="Chen W.F."/>
        </authorList>
    </citation>
    <scope>NUCLEOTIDE SEQUENCE [LARGE SCALE GENOMIC DNA]</scope>
    <source>
        <strain evidence="2 3">CCBAU 23380</strain>
    </source>
</reference>
<dbReference type="Pfam" id="PF03992">
    <property type="entry name" value="ABM"/>
    <property type="match status" value="1"/>
</dbReference>
<keyword evidence="2" id="KW-0503">Monooxygenase</keyword>
<dbReference type="GO" id="GO:0004497">
    <property type="term" value="F:monooxygenase activity"/>
    <property type="evidence" value="ECO:0007669"/>
    <property type="project" value="UniProtKB-KW"/>
</dbReference>
<keyword evidence="2" id="KW-0560">Oxidoreductase</keyword>
<gene>
    <name evidence="2" type="ORF">AU381_27480</name>
</gene>
<dbReference type="Gene3D" id="3.30.70.100">
    <property type="match status" value="1"/>
</dbReference>
<accession>A0A178Y807</accession>
<dbReference type="InterPro" id="IPR007138">
    <property type="entry name" value="ABM_dom"/>
</dbReference>
<dbReference type="RefSeq" id="WP_064240190.1">
    <property type="nucleotide sequence ID" value="NZ_LPUX01000047.1"/>
</dbReference>
<organism evidence="2 3">
    <name type="scientific">Sinorhizobium glycinis</name>
    <dbReference type="NCBI Taxonomy" id="1472378"/>
    <lineage>
        <taxon>Bacteria</taxon>
        <taxon>Pseudomonadati</taxon>
        <taxon>Pseudomonadota</taxon>
        <taxon>Alphaproteobacteria</taxon>
        <taxon>Hyphomicrobiales</taxon>
        <taxon>Rhizobiaceae</taxon>
        <taxon>Sinorhizobium/Ensifer group</taxon>
        <taxon>Sinorhizobium</taxon>
    </lineage>
</organism>
<dbReference type="PANTHER" id="PTHR33336:SF3">
    <property type="entry name" value="ABM DOMAIN-CONTAINING PROTEIN"/>
    <property type="match status" value="1"/>
</dbReference>
<keyword evidence="3" id="KW-1185">Reference proteome</keyword>
<dbReference type="PANTHER" id="PTHR33336">
    <property type="entry name" value="QUINOL MONOOXYGENASE YGIN-RELATED"/>
    <property type="match status" value="1"/>
</dbReference>
<dbReference type="PROSITE" id="PS51725">
    <property type="entry name" value="ABM"/>
    <property type="match status" value="1"/>
</dbReference>
<comment type="caution">
    <text evidence="2">The sequence shown here is derived from an EMBL/GenBank/DDBJ whole genome shotgun (WGS) entry which is preliminary data.</text>
</comment>
<evidence type="ECO:0000313" key="2">
    <source>
        <dbReference type="EMBL" id="OAP43332.1"/>
    </source>
</evidence>